<reference evidence="2" key="1">
    <citation type="submission" date="2020-10" db="EMBL/GenBank/DDBJ databases">
        <authorList>
            <person name="Gilroy R."/>
        </authorList>
    </citation>
    <scope>NUCLEOTIDE SEQUENCE</scope>
    <source>
        <strain evidence="2">11167</strain>
    </source>
</reference>
<proteinExistence type="predicted"/>
<feature type="domain" description="SGNH hydrolase-type esterase" evidence="1">
    <location>
        <begin position="6"/>
        <end position="185"/>
    </location>
</feature>
<dbReference type="CDD" id="cd00229">
    <property type="entry name" value="SGNH_hydrolase"/>
    <property type="match status" value="1"/>
</dbReference>
<dbReference type="PANTHER" id="PTHR30383:SF5">
    <property type="entry name" value="SGNH HYDROLASE-TYPE ESTERASE DOMAIN-CONTAINING PROTEIN"/>
    <property type="match status" value="1"/>
</dbReference>
<evidence type="ECO:0000313" key="2">
    <source>
        <dbReference type="EMBL" id="MBO8443375.1"/>
    </source>
</evidence>
<reference evidence="2" key="2">
    <citation type="journal article" date="2021" name="PeerJ">
        <title>Extensive microbial diversity within the chicken gut microbiome revealed by metagenomics and culture.</title>
        <authorList>
            <person name="Gilroy R."/>
            <person name="Ravi A."/>
            <person name="Getino M."/>
            <person name="Pursley I."/>
            <person name="Horton D.L."/>
            <person name="Alikhan N.F."/>
            <person name="Baker D."/>
            <person name="Gharbi K."/>
            <person name="Hall N."/>
            <person name="Watson M."/>
            <person name="Adriaenssens E.M."/>
            <person name="Foster-Nyarko E."/>
            <person name="Jarju S."/>
            <person name="Secka A."/>
            <person name="Antonio M."/>
            <person name="Oren A."/>
            <person name="Chaudhuri R.R."/>
            <person name="La Ragione R."/>
            <person name="Hildebrand F."/>
            <person name="Pallen M.J."/>
        </authorList>
    </citation>
    <scope>NUCLEOTIDE SEQUENCE</scope>
    <source>
        <strain evidence="2">11167</strain>
    </source>
</reference>
<dbReference type="Pfam" id="PF13472">
    <property type="entry name" value="Lipase_GDSL_2"/>
    <property type="match status" value="1"/>
</dbReference>
<evidence type="ECO:0000259" key="1">
    <source>
        <dbReference type="Pfam" id="PF13472"/>
    </source>
</evidence>
<dbReference type="GO" id="GO:0004622">
    <property type="term" value="F:phosphatidylcholine lysophospholipase activity"/>
    <property type="evidence" value="ECO:0007669"/>
    <property type="project" value="TreeGrafter"/>
</dbReference>
<dbReference type="EMBL" id="JADIMU010000041">
    <property type="protein sequence ID" value="MBO8443375.1"/>
    <property type="molecule type" value="Genomic_DNA"/>
</dbReference>
<accession>A0A9D9EBE5</accession>
<name>A0A9D9EBE5_9SPIR</name>
<dbReference type="SUPFAM" id="SSF52266">
    <property type="entry name" value="SGNH hydrolase"/>
    <property type="match status" value="1"/>
</dbReference>
<dbReference type="Proteomes" id="UP000823633">
    <property type="component" value="Unassembled WGS sequence"/>
</dbReference>
<sequence length="201" mass="23028">MMEWLCIGDSITERNFRTSLNYHDYVASRLGLEVLNEGFSGTGFLRDFEGNVNYLKRLRMIEPKPGIVTVMGSFNDCSLLHEGFEGNFEKALEEQMDKYFSILLGFYPTSLVAAISPSPWCTHYGTQPYVEIMRRVSARHCIPFLDLCTRSPLRPWEAENNRKYFSCAAAPDGDGVHPNELGHKLIAARVEAFLRENWPFF</sequence>
<dbReference type="InterPro" id="IPR013830">
    <property type="entry name" value="SGNH_hydro"/>
</dbReference>
<dbReference type="Gene3D" id="3.40.50.1110">
    <property type="entry name" value="SGNH hydrolase"/>
    <property type="match status" value="1"/>
</dbReference>
<dbReference type="PANTHER" id="PTHR30383">
    <property type="entry name" value="THIOESTERASE 1/PROTEASE 1/LYSOPHOSPHOLIPASE L1"/>
    <property type="match status" value="1"/>
</dbReference>
<protein>
    <submittedName>
        <fullName evidence="2">SGNH/GDSL hydrolase family protein</fullName>
    </submittedName>
</protein>
<dbReference type="InterPro" id="IPR036514">
    <property type="entry name" value="SGNH_hydro_sf"/>
</dbReference>
<organism evidence="2 3">
    <name type="scientific">Candidatus Aphodenecus pullistercoris</name>
    <dbReference type="NCBI Taxonomy" id="2840669"/>
    <lineage>
        <taxon>Bacteria</taxon>
        <taxon>Pseudomonadati</taxon>
        <taxon>Spirochaetota</taxon>
        <taxon>Spirochaetia</taxon>
        <taxon>Spirochaetales</taxon>
        <taxon>Candidatus Aphodenecus</taxon>
    </lineage>
</organism>
<evidence type="ECO:0000313" key="3">
    <source>
        <dbReference type="Proteomes" id="UP000823633"/>
    </source>
</evidence>
<comment type="caution">
    <text evidence="2">The sequence shown here is derived from an EMBL/GenBank/DDBJ whole genome shotgun (WGS) entry which is preliminary data.</text>
</comment>
<dbReference type="InterPro" id="IPR051532">
    <property type="entry name" value="Ester_Hydrolysis_Enzymes"/>
</dbReference>
<dbReference type="AlphaFoldDB" id="A0A9D9EBE5"/>
<keyword evidence="2" id="KW-0378">Hydrolase</keyword>
<gene>
    <name evidence="2" type="ORF">IAC42_06405</name>
</gene>